<keyword evidence="2 6" id="KW-0889">Transcription antitermination</keyword>
<dbReference type="InterPro" id="IPR035926">
    <property type="entry name" value="NusB-like_sf"/>
</dbReference>
<keyword evidence="5 6" id="KW-0804">Transcription</keyword>
<proteinExistence type="inferred from homology"/>
<reference evidence="8" key="1">
    <citation type="submission" date="2022-07" db="EMBL/GenBank/DDBJ databases">
        <authorList>
            <person name="Kouya T."/>
            <person name="Ishiyama Y."/>
        </authorList>
    </citation>
    <scope>NUCLEOTIDE SEQUENCE</scope>
    <source>
        <strain evidence="8">WR16-4</strain>
    </source>
</reference>
<dbReference type="Proteomes" id="UP001144204">
    <property type="component" value="Unassembled WGS sequence"/>
</dbReference>
<dbReference type="InterPro" id="IPR006027">
    <property type="entry name" value="NusB_RsmB_TIM44"/>
</dbReference>
<evidence type="ECO:0000256" key="2">
    <source>
        <dbReference type="ARBA" id="ARBA00022814"/>
    </source>
</evidence>
<dbReference type="SUPFAM" id="SSF48013">
    <property type="entry name" value="NusB-like"/>
    <property type="match status" value="1"/>
</dbReference>
<dbReference type="PANTHER" id="PTHR11078">
    <property type="entry name" value="N UTILIZATION SUBSTANCE PROTEIN B-RELATED"/>
    <property type="match status" value="1"/>
</dbReference>
<sequence>MRLNRHQIRELAFKTLFAMNSNDTISKNDFLKDITNDKLQTIPDYLNQLIDGVKAHQSEIDHDISQYLNSGWTIARIARTDLIILRIAFYENNYVDSIPSKVAINEALELSKKYSDDKSKNFVNGVLSNIINN</sequence>
<dbReference type="AlphaFoldDB" id="A0A9W6B283"/>
<dbReference type="NCBIfam" id="NF001223">
    <property type="entry name" value="PRK00202.1-1"/>
    <property type="match status" value="1"/>
</dbReference>
<evidence type="ECO:0000259" key="7">
    <source>
        <dbReference type="Pfam" id="PF01029"/>
    </source>
</evidence>
<comment type="function">
    <text evidence="6">Involved in transcription antitermination. Required for transcription of ribosomal RNA (rRNA) genes. Binds specifically to the boxA antiterminator sequence of the ribosomal RNA (rrn) operons.</text>
</comment>
<accession>A0A9W6B283</accession>
<evidence type="ECO:0000313" key="8">
    <source>
        <dbReference type="EMBL" id="GLB46799.1"/>
    </source>
</evidence>
<evidence type="ECO:0000313" key="9">
    <source>
        <dbReference type="Proteomes" id="UP001144204"/>
    </source>
</evidence>
<gene>
    <name evidence="6 8" type="primary">nusB</name>
    <name evidence="8" type="ORF">WR164_07780</name>
</gene>
<dbReference type="Gene3D" id="1.10.940.10">
    <property type="entry name" value="NusB-like"/>
    <property type="match status" value="1"/>
</dbReference>
<dbReference type="GO" id="GO:0006353">
    <property type="term" value="P:DNA-templated transcription termination"/>
    <property type="evidence" value="ECO:0007669"/>
    <property type="project" value="UniProtKB-UniRule"/>
</dbReference>
<protein>
    <recommendedName>
        <fullName evidence="6">Transcription antitermination protein NusB</fullName>
    </recommendedName>
    <alternativeName>
        <fullName evidence="6">Antitermination factor NusB</fullName>
    </alternativeName>
</protein>
<evidence type="ECO:0000256" key="4">
    <source>
        <dbReference type="ARBA" id="ARBA00023015"/>
    </source>
</evidence>
<evidence type="ECO:0000256" key="3">
    <source>
        <dbReference type="ARBA" id="ARBA00022884"/>
    </source>
</evidence>
<comment type="caution">
    <text evidence="8">The sequence shown here is derived from an EMBL/GenBank/DDBJ whole genome shotgun (WGS) entry which is preliminary data.</text>
</comment>
<dbReference type="InterPro" id="IPR011605">
    <property type="entry name" value="NusB_fam"/>
</dbReference>
<dbReference type="NCBIfam" id="TIGR01951">
    <property type="entry name" value="nusB"/>
    <property type="match status" value="1"/>
</dbReference>
<name>A0A9W6B283_9LACO</name>
<dbReference type="EMBL" id="BRPL01000002">
    <property type="protein sequence ID" value="GLB46799.1"/>
    <property type="molecule type" value="Genomic_DNA"/>
</dbReference>
<organism evidence="8 9">
    <name type="scientific">Philodulcilactobacillus myokoensis</name>
    <dbReference type="NCBI Taxonomy" id="2929573"/>
    <lineage>
        <taxon>Bacteria</taxon>
        <taxon>Bacillati</taxon>
        <taxon>Bacillota</taxon>
        <taxon>Bacilli</taxon>
        <taxon>Lactobacillales</taxon>
        <taxon>Lactobacillaceae</taxon>
        <taxon>Philodulcilactobacillus</taxon>
    </lineage>
</organism>
<keyword evidence="4 6" id="KW-0805">Transcription regulation</keyword>
<dbReference type="GO" id="GO:0005829">
    <property type="term" value="C:cytosol"/>
    <property type="evidence" value="ECO:0007669"/>
    <property type="project" value="TreeGrafter"/>
</dbReference>
<dbReference type="HAMAP" id="MF_00073">
    <property type="entry name" value="NusB"/>
    <property type="match status" value="1"/>
</dbReference>
<evidence type="ECO:0000256" key="6">
    <source>
        <dbReference type="HAMAP-Rule" id="MF_00073"/>
    </source>
</evidence>
<dbReference type="PANTHER" id="PTHR11078:SF3">
    <property type="entry name" value="ANTITERMINATION NUSB DOMAIN-CONTAINING PROTEIN"/>
    <property type="match status" value="1"/>
</dbReference>
<keyword evidence="9" id="KW-1185">Reference proteome</keyword>
<feature type="domain" description="NusB/RsmB/TIM44" evidence="7">
    <location>
        <begin position="6"/>
        <end position="131"/>
    </location>
</feature>
<evidence type="ECO:0000256" key="1">
    <source>
        <dbReference type="ARBA" id="ARBA00005952"/>
    </source>
</evidence>
<dbReference type="GO" id="GO:0003723">
    <property type="term" value="F:RNA binding"/>
    <property type="evidence" value="ECO:0007669"/>
    <property type="project" value="UniProtKB-UniRule"/>
</dbReference>
<comment type="similarity">
    <text evidence="1 6">Belongs to the NusB family.</text>
</comment>
<dbReference type="RefSeq" id="WP_286136260.1">
    <property type="nucleotide sequence ID" value="NZ_BRPL01000002.1"/>
</dbReference>
<dbReference type="Pfam" id="PF01029">
    <property type="entry name" value="NusB"/>
    <property type="match status" value="1"/>
</dbReference>
<keyword evidence="3 6" id="KW-0694">RNA-binding</keyword>
<evidence type="ECO:0000256" key="5">
    <source>
        <dbReference type="ARBA" id="ARBA00023163"/>
    </source>
</evidence>
<dbReference type="GO" id="GO:0031564">
    <property type="term" value="P:transcription antitermination"/>
    <property type="evidence" value="ECO:0007669"/>
    <property type="project" value="UniProtKB-KW"/>
</dbReference>
<reference evidence="8" key="2">
    <citation type="journal article" date="2023" name="PLoS ONE">
        <title>Philodulcilactobacillus myokoensis gen. nov., sp. nov., a fructophilic, acidophilic, and agar-phobic lactic acid bacterium isolated from fermented vegetable extracts.</title>
        <authorList>
            <person name="Kouya T."/>
            <person name="Ishiyama Y."/>
            <person name="Ohashi S."/>
            <person name="Kumakubo R."/>
            <person name="Yamazaki T."/>
            <person name="Otaki T."/>
        </authorList>
    </citation>
    <scope>NUCLEOTIDE SEQUENCE</scope>
    <source>
        <strain evidence="8">WR16-4</strain>
    </source>
</reference>